<sequence length="95" mass="10348">MPTLVLVDADTGRVITGAGRHHVIHDPEANGFPWRPRPLLTVLSEGALVDTLGSRHNYNIQPEGEVENRDGIVHGLYFSANWVSIGTLMGGNEYA</sequence>
<comment type="caution">
    <text evidence="1">The sequence shown here is derived from an EMBL/GenBank/DDBJ whole genome shotgun (WGS) entry which is preliminary data.</text>
</comment>
<proteinExistence type="predicted"/>
<protein>
    <submittedName>
        <fullName evidence="1">Uncharacterized protein</fullName>
    </submittedName>
</protein>
<keyword evidence="2" id="KW-1185">Reference proteome</keyword>
<evidence type="ECO:0000313" key="1">
    <source>
        <dbReference type="EMBL" id="KAG8237100.1"/>
    </source>
</evidence>
<evidence type="ECO:0000313" key="2">
    <source>
        <dbReference type="Proteomes" id="UP000792457"/>
    </source>
</evidence>
<organism evidence="1 2">
    <name type="scientific">Ladona fulva</name>
    <name type="common">Scarce chaser dragonfly</name>
    <name type="synonym">Libellula fulva</name>
    <dbReference type="NCBI Taxonomy" id="123851"/>
    <lineage>
        <taxon>Eukaryota</taxon>
        <taxon>Metazoa</taxon>
        <taxon>Ecdysozoa</taxon>
        <taxon>Arthropoda</taxon>
        <taxon>Hexapoda</taxon>
        <taxon>Insecta</taxon>
        <taxon>Pterygota</taxon>
        <taxon>Palaeoptera</taxon>
        <taxon>Odonata</taxon>
        <taxon>Epiprocta</taxon>
        <taxon>Anisoptera</taxon>
        <taxon>Libelluloidea</taxon>
        <taxon>Libellulidae</taxon>
        <taxon>Ladona</taxon>
    </lineage>
</organism>
<dbReference type="EMBL" id="KZ309124">
    <property type="protein sequence ID" value="KAG8237100.1"/>
    <property type="molecule type" value="Genomic_DNA"/>
</dbReference>
<reference evidence="1" key="1">
    <citation type="submission" date="2013-04" db="EMBL/GenBank/DDBJ databases">
        <authorList>
            <person name="Qu J."/>
            <person name="Murali S.C."/>
            <person name="Bandaranaike D."/>
            <person name="Bellair M."/>
            <person name="Blankenburg K."/>
            <person name="Chao H."/>
            <person name="Dinh H."/>
            <person name="Doddapaneni H."/>
            <person name="Downs B."/>
            <person name="Dugan-Rocha S."/>
            <person name="Elkadiri S."/>
            <person name="Gnanaolivu R.D."/>
            <person name="Hernandez B."/>
            <person name="Javaid M."/>
            <person name="Jayaseelan J.C."/>
            <person name="Lee S."/>
            <person name="Li M."/>
            <person name="Ming W."/>
            <person name="Munidasa M."/>
            <person name="Muniz J."/>
            <person name="Nguyen L."/>
            <person name="Ongeri F."/>
            <person name="Osuji N."/>
            <person name="Pu L.-L."/>
            <person name="Puazo M."/>
            <person name="Qu C."/>
            <person name="Quiroz J."/>
            <person name="Raj R."/>
            <person name="Weissenberger G."/>
            <person name="Xin Y."/>
            <person name="Zou X."/>
            <person name="Han Y."/>
            <person name="Richards S."/>
            <person name="Worley K."/>
            <person name="Muzny D."/>
            <person name="Gibbs R."/>
        </authorList>
    </citation>
    <scope>NUCLEOTIDE SEQUENCE</scope>
    <source>
        <strain evidence="1">Sampled in the wild</strain>
    </source>
</reference>
<dbReference type="Gene3D" id="3.40.30.10">
    <property type="entry name" value="Glutaredoxin"/>
    <property type="match status" value="1"/>
</dbReference>
<dbReference type="Proteomes" id="UP000792457">
    <property type="component" value="Unassembled WGS sequence"/>
</dbReference>
<name>A0A8K0KLN3_LADFU</name>
<reference evidence="1" key="2">
    <citation type="submission" date="2017-10" db="EMBL/GenBank/DDBJ databases">
        <title>Ladona fulva Genome sequencing and assembly.</title>
        <authorList>
            <person name="Murali S."/>
            <person name="Richards S."/>
            <person name="Bandaranaike D."/>
            <person name="Bellair M."/>
            <person name="Blankenburg K."/>
            <person name="Chao H."/>
            <person name="Dinh H."/>
            <person name="Doddapaneni H."/>
            <person name="Dugan-Rocha S."/>
            <person name="Elkadiri S."/>
            <person name="Gnanaolivu R."/>
            <person name="Hernandez B."/>
            <person name="Skinner E."/>
            <person name="Javaid M."/>
            <person name="Lee S."/>
            <person name="Li M."/>
            <person name="Ming W."/>
            <person name="Munidasa M."/>
            <person name="Muniz J."/>
            <person name="Nguyen L."/>
            <person name="Hughes D."/>
            <person name="Osuji N."/>
            <person name="Pu L.-L."/>
            <person name="Puazo M."/>
            <person name="Qu C."/>
            <person name="Quiroz J."/>
            <person name="Raj R."/>
            <person name="Weissenberger G."/>
            <person name="Xin Y."/>
            <person name="Zou X."/>
            <person name="Han Y."/>
            <person name="Worley K."/>
            <person name="Muzny D."/>
            <person name="Gibbs R."/>
        </authorList>
    </citation>
    <scope>NUCLEOTIDE SEQUENCE</scope>
    <source>
        <strain evidence="1">Sampled in the wild</strain>
    </source>
</reference>
<dbReference type="OrthoDB" id="9440957at2759"/>
<accession>A0A8K0KLN3</accession>
<gene>
    <name evidence="1" type="ORF">J437_LFUL015467</name>
</gene>
<dbReference type="AlphaFoldDB" id="A0A8K0KLN3"/>